<evidence type="ECO:0000313" key="3">
    <source>
        <dbReference type="Proteomes" id="UP001492380"/>
    </source>
</evidence>
<feature type="region of interest" description="Disordered" evidence="1">
    <location>
        <begin position="142"/>
        <end position="165"/>
    </location>
</feature>
<organism evidence="2 3">
    <name type="scientific">Phyllosticta capitalensis</name>
    <dbReference type="NCBI Taxonomy" id="121624"/>
    <lineage>
        <taxon>Eukaryota</taxon>
        <taxon>Fungi</taxon>
        <taxon>Dikarya</taxon>
        <taxon>Ascomycota</taxon>
        <taxon>Pezizomycotina</taxon>
        <taxon>Dothideomycetes</taxon>
        <taxon>Dothideomycetes incertae sedis</taxon>
        <taxon>Botryosphaeriales</taxon>
        <taxon>Phyllostictaceae</taxon>
        <taxon>Phyllosticta</taxon>
    </lineage>
</organism>
<feature type="region of interest" description="Disordered" evidence="1">
    <location>
        <begin position="392"/>
        <end position="419"/>
    </location>
</feature>
<feature type="compositionally biased region" description="Polar residues" evidence="1">
    <location>
        <begin position="49"/>
        <end position="60"/>
    </location>
</feature>
<evidence type="ECO:0000256" key="1">
    <source>
        <dbReference type="SAM" id="MobiDB-lite"/>
    </source>
</evidence>
<dbReference type="Proteomes" id="UP001492380">
    <property type="component" value="Unassembled WGS sequence"/>
</dbReference>
<evidence type="ECO:0000313" key="2">
    <source>
        <dbReference type="EMBL" id="KAK8223661.1"/>
    </source>
</evidence>
<sequence length="419" mass="45014">MGALCFLFDSVLCPFTELLKRKPQQNDSTWESSILELTYTTSLEEKQTKATTPRAQTPTRLASHSTTKSHADTTTTDARGRLPAYTTTSRQPLQYTLITGSPFSPAARKVLIALHEKHLPYTIRTDVPWTAPSAVPTIPTTLIARPPSPSPSTSSTSCSSCPPSPPTTLALLVPPAGLTHALPIHDFRPLLAYLEASQRRDSANADGTEHAAATTPPLVATRPEDERWECHIEALADGVTETLMLLAYADACPQTPTARTDSSSGGGGVGGVANGTYQHLWQQKMWHKVDEGLRRLEAVVREVGADGHAVFLNGEGGDFGVADLVVGVLGGLLDAWARGDVVVGGEGVATLAGWRARFAHLAAFVAGLERRDSFKKTRTLRVEVRLQDLLDEGDPKKSSDADDGDDDVEVPRRVVLVSD</sequence>
<protein>
    <recommendedName>
        <fullName evidence="4">GST N-terminal domain-containing protein</fullName>
    </recommendedName>
</protein>
<accession>A0ABR1YBS4</accession>
<proteinExistence type="predicted"/>
<keyword evidence="3" id="KW-1185">Reference proteome</keyword>
<feature type="region of interest" description="Disordered" evidence="1">
    <location>
        <begin position="45"/>
        <end position="86"/>
    </location>
</feature>
<dbReference type="Gene3D" id="3.40.30.10">
    <property type="entry name" value="Glutaredoxin"/>
    <property type="match status" value="2"/>
</dbReference>
<feature type="compositionally biased region" description="Low complexity" evidence="1">
    <location>
        <begin position="62"/>
        <end position="77"/>
    </location>
</feature>
<dbReference type="EMBL" id="JBBWRZ010000013">
    <property type="protein sequence ID" value="KAK8223661.1"/>
    <property type="molecule type" value="Genomic_DNA"/>
</dbReference>
<gene>
    <name evidence="2" type="ORF">HDK90DRAFT_515134</name>
</gene>
<evidence type="ECO:0008006" key="4">
    <source>
        <dbReference type="Google" id="ProtNLM"/>
    </source>
</evidence>
<comment type="caution">
    <text evidence="2">The sequence shown here is derived from an EMBL/GenBank/DDBJ whole genome shotgun (WGS) entry which is preliminary data.</text>
</comment>
<feature type="compositionally biased region" description="Low complexity" evidence="1">
    <location>
        <begin position="151"/>
        <end position="161"/>
    </location>
</feature>
<reference evidence="2 3" key="1">
    <citation type="submission" date="2024-04" db="EMBL/GenBank/DDBJ databases">
        <title>Phyllosticta paracitricarpa is synonymous to the EU quarantine fungus P. citricarpa based on phylogenomic analyses.</title>
        <authorList>
            <consortium name="Lawrence Berkeley National Laboratory"/>
            <person name="Van Ingen-Buijs V.A."/>
            <person name="Van Westerhoven A.C."/>
            <person name="Haridas S."/>
            <person name="Skiadas P."/>
            <person name="Martin F."/>
            <person name="Groenewald J.Z."/>
            <person name="Crous P.W."/>
            <person name="Seidl M.F."/>
        </authorList>
    </citation>
    <scope>NUCLEOTIDE SEQUENCE [LARGE SCALE GENOMIC DNA]</scope>
    <source>
        <strain evidence="2 3">CBS 123374</strain>
    </source>
</reference>
<name>A0ABR1YBS4_9PEZI</name>
<dbReference type="Gene3D" id="1.20.1050.10">
    <property type="match status" value="1"/>
</dbReference>